<evidence type="ECO:0000313" key="1">
    <source>
        <dbReference type="EMBL" id="KAF1085240.1"/>
    </source>
</evidence>
<dbReference type="Gene3D" id="2.60.120.260">
    <property type="entry name" value="Galactose-binding domain-like"/>
    <property type="match status" value="3"/>
</dbReference>
<dbReference type="AlphaFoldDB" id="A0A9D3AWC2"/>
<name>A0A9D3AWC2_9FIRM</name>
<evidence type="ECO:0000313" key="2">
    <source>
        <dbReference type="Proteomes" id="UP000798488"/>
    </source>
</evidence>
<organism evidence="1 2">
    <name type="scientific">Sporotomaculum syntrophicum</name>
    <dbReference type="NCBI Taxonomy" id="182264"/>
    <lineage>
        <taxon>Bacteria</taxon>
        <taxon>Bacillati</taxon>
        <taxon>Bacillota</taxon>
        <taxon>Clostridia</taxon>
        <taxon>Eubacteriales</taxon>
        <taxon>Desulfallaceae</taxon>
        <taxon>Sporotomaculum</taxon>
    </lineage>
</organism>
<comment type="caution">
    <text evidence="1">The sequence shown here is derived from an EMBL/GenBank/DDBJ whole genome shotgun (WGS) entry which is preliminary data.</text>
</comment>
<keyword evidence="2" id="KW-1185">Reference proteome</keyword>
<dbReference type="EMBL" id="LSRS01000003">
    <property type="protein sequence ID" value="KAF1085240.1"/>
    <property type="molecule type" value="Genomic_DNA"/>
</dbReference>
<sequence>MYIMELNQNLYKGVVFMYKCRPSRATVEVMNISCCASTPLVPNVVPQRVCSRCNNLLQNPSFEAGLDGWVASNVIAADSTPFEGTQVARMGSGVASLSQDIALTNLANCPLFINFNAFPGTDNNSNGNLVVEVLWLDKNRVTIATGLRKVIPNFGINTGVRLAYFDITDQPPADAAFARLMFSKGTGTTPNDIIEVDQVILASVNSINLVQNPGFELGLTGWTATTFTPVFIETFEGAAAAFTSANGTLLQDIPITDLPSNSSFLLSFAASVAESNVASLSVQVLWLNAADVVIGTGLNITIPENTLDSQRLYLTYLDITNPAPGDAVKARILFTASDLLDDSSLRIDQVILAGVGTQNLVRNPSFENGFDNWTPVNVTIADSTQAYEGNRVGVLSAQGGVIFQDIPIVRAIGHCFLLNFGLKSPDVDTGLILAEVHWLDNNNREIGQGLSLVIPTLTVQGIWVVYTGITEPAPPGTATARVQFSKSIGGPNGLVDIDKVVFGRLV</sequence>
<gene>
    <name evidence="1" type="ORF">SPSYN_01376</name>
</gene>
<proteinExistence type="predicted"/>
<accession>A0A9D3AWC2</accession>
<dbReference type="Proteomes" id="UP000798488">
    <property type="component" value="Unassembled WGS sequence"/>
</dbReference>
<reference evidence="1" key="1">
    <citation type="submission" date="2016-02" db="EMBL/GenBank/DDBJ databases">
        <title>Draft Genome Sequence of Sporotomaculum syntrophicum Strain FB, a Syntrophic Benzoate Degrader.</title>
        <authorList>
            <person name="Nobu M.K."/>
            <person name="Narihiro T."/>
            <person name="Qiu Y.-L."/>
            <person name="Ohashi A."/>
            <person name="Liu W.-T."/>
            <person name="Yuji S."/>
        </authorList>
    </citation>
    <scope>NUCLEOTIDE SEQUENCE</scope>
    <source>
        <strain evidence="1">FB</strain>
    </source>
</reference>
<protein>
    <submittedName>
        <fullName evidence="1">Carbohydrate binding domain protein</fullName>
    </submittedName>
</protein>